<feature type="chain" id="PRO_5032756659" evidence="8">
    <location>
        <begin position="20"/>
        <end position="678"/>
    </location>
</feature>
<evidence type="ECO:0000313" key="12">
    <source>
        <dbReference type="Proteomes" id="UP000663828"/>
    </source>
</evidence>
<evidence type="ECO:0000313" key="11">
    <source>
        <dbReference type="EMBL" id="CAF0780034.1"/>
    </source>
</evidence>
<dbReference type="GO" id="GO:0046872">
    <property type="term" value="F:metal ion binding"/>
    <property type="evidence" value="ECO:0007669"/>
    <property type="project" value="UniProtKB-KW"/>
</dbReference>
<dbReference type="Proteomes" id="UP000663828">
    <property type="component" value="Unassembled WGS sequence"/>
</dbReference>
<dbReference type="Pfam" id="PF05649">
    <property type="entry name" value="Peptidase_M13_N"/>
    <property type="match status" value="1"/>
</dbReference>
<evidence type="ECO:0000256" key="6">
    <source>
        <dbReference type="ARBA" id="ARBA00022833"/>
    </source>
</evidence>
<evidence type="ECO:0000256" key="2">
    <source>
        <dbReference type="ARBA" id="ARBA00007357"/>
    </source>
</evidence>
<dbReference type="EMBL" id="CAJNOR010000062">
    <property type="protein sequence ID" value="CAF0780034.1"/>
    <property type="molecule type" value="Genomic_DNA"/>
</dbReference>
<name>A0A813RDU2_ADIRI</name>
<feature type="domain" description="Peptidase M13 C-terminal" evidence="9">
    <location>
        <begin position="475"/>
        <end position="675"/>
    </location>
</feature>
<dbReference type="Gene3D" id="1.10.1380.10">
    <property type="entry name" value="Neutral endopeptidase , domain2"/>
    <property type="match status" value="1"/>
</dbReference>
<evidence type="ECO:0000256" key="3">
    <source>
        <dbReference type="ARBA" id="ARBA00022670"/>
    </source>
</evidence>
<dbReference type="InterPro" id="IPR008753">
    <property type="entry name" value="Peptidase_M13_N"/>
</dbReference>
<dbReference type="GO" id="GO:0005886">
    <property type="term" value="C:plasma membrane"/>
    <property type="evidence" value="ECO:0007669"/>
    <property type="project" value="TreeGrafter"/>
</dbReference>
<keyword evidence="4" id="KW-0479">Metal-binding</keyword>
<keyword evidence="8" id="KW-0732">Signal</keyword>
<dbReference type="AlphaFoldDB" id="A0A813RDU2"/>
<accession>A0A813RDU2</accession>
<dbReference type="CDD" id="cd08662">
    <property type="entry name" value="M13"/>
    <property type="match status" value="1"/>
</dbReference>
<keyword evidence="5" id="KW-0378">Hydrolase</keyword>
<comment type="similarity">
    <text evidence="2">Belongs to the peptidase M13 family.</text>
</comment>
<proteinExistence type="inferred from homology"/>
<dbReference type="PANTHER" id="PTHR11733">
    <property type="entry name" value="ZINC METALLOPROTEASE FAMILY M13 NEPRILYSIN-RELATED"/>
    <property type="match status" value="1"/>
</dbReference>
<keyword evidence="7" id="KW-0482">Metalloprotease</keyword>
<gene>
    <name evidence="11" type="ORF">XAT740_LOCUS1919</name>
</gene>
<evidence type="ECO:0000256" key="1">
    <source>
        <dbReference type="ARBA" id="ARBA00001947"/>
    </source>
</evidence>
<evidence type="ECO:0000259" key="10">
    <source>
        <dbReference type="Pfam" id="PF05649"/>
    </source>
</evidence>
<dbReference type="PRINTS" id="PR00786">
    <property type="entry name" value="NEPRILYSIN"/>
</dbReference>
<reference evidence="11" key="1">
    <citation type="submission" date="2021-02" db="EMBL/GenBank/DDBJ databases">
        <authorList>
            <person name="Nowell W R."/>
        </authorList>
    </citation>
    <scope>NUCLEOTIDE SEQUENCE</scope>
</reference>
<dbReference type="GO" id="GO:0004222">
    <property type="term" value="F:metalloendopeptidase activity"/>
    <property type="evidence" value="ECO:0007669"/>
    <property type="project" value="InterPro"/>
</dbReference>
<dbReference type="SUPFAM" id="SSF55486">
    <property type="entry name" value="Metalloproteases ('zincins'), catalytic domain"/>
    <property type="match status" value="1"/>
</dbReference>
<organism evidence="11 12">
    <name type="scientific">Adineta ricciae</name>
    <name type="common">Rotifer</name>
    <dbReference type="NCBI Taxonomy" id="249248"/>
    <lineage>
        <taxon>Eukaryota</taxon>
        <taxon>Metazoa</taxon>
        <taxon>Spiralia</taxon>
        <taxon>Gnathifera</taxon>
        <taxon>Rotifera</taxon>
        <taxon>Eurotatoria</taxon>
        <taxon>Bdelloidea</taxon>
        <taxon>Adinetida</taxon>
        <taxon>Adinetidae</taxon>
        <taxon>Adineta</taxon>
    </lineage>
</organism>
<keyword evidence="12" id="KW-1185">Reference proteome</keyword>
<evidence type="ECO:0000256" key="4">
    <source>
        <dbReference type="ARBA" id="ARBA00022723"/>
    </source>
</evidence>
<sequence>MLCGVKAFAFIFLTFFVFSTIEDEFFDANDLDWSVRPTDDFFTFVNGIWLNRTTIPLSKTAIGSVFTITLNVSQQLKSILDDLTNNGTSEAPHPVDSVQRKLGDLYLAGTDKETIETVGVKPLEEILLQLENVKTSAELIDFVTSCFRKMNKDILFDFDVYPDERNTSVFVPLWKQSGLILPERDYYFRNDPFSKNIRLLYRDYIHQLFNLTNHLYKSRTTLIDAEDVLTLETQLAVSHYTPAQLRIPAKNYNKLTIDQLEQMMPNLGWRRILKILQVHNDTVVVAQLDYYQSLDKLIVSQPLNIWKNKIRFTILHYMAPYLSEDFSNARYHMLQYSLYGRQQKAAQWTVIIDDINENCGDLLGQLYVYRYFSVEAKERMLNLTQHIIDVYRNRLCRNEWMNEKTREKALRKLSKMTKKIGYPSTWKTYSNIEINRWSYVESMLSIFGNTFQEKIKYLSRPVDKTEWAIPAQVANCFYFPTVNDIVFPAGILQEPLFMLHADDAINYGSVGSLIGHEITHGFDDQGRNYDENGILNPWWTPEDLREFQSRTQILVEQFNEYKVLGLNVNGHLSLGENIADLGGIEIAYEAFLQTEQAREGKLIDGFTPIERFFFSFARMSRIKFTDAKLISILKIDPHAPPMERVNGPLGNMMAFYQTFNVTQNDKMFREQSKRVHIW</sequence>
<comment type="cofactor">
    <cofactor evidence="1">
        <name>Zn(2+)</name>
        <dbReference type="ChEBI" id="CHEBI:29105"/>
    </cofactor>
</comment>
<dbReference type="InterPro" id="IPR024079">
    <property type="entry name" value="MetalloPept_cat_dom_sf"/>
</dbReference>
<keyword evidence="6" id="KW-0862">Zinc</keyword>
<dbReference type="GO" id="GO:0016485">
    <property type="term" value="P:protein processing"/>
    <property type="evidence" value="ECO:0007669"/>
    <property type="project" value="TreeGrafter"/>
</dbReference>
<comment type="caution">
    <text evidence="11">The sequence shown here is derived from an EMBL/GenBank/DDBJ whole genome shotgun (WGS) entry which is preliminary data.</text>
</comment>
<dbReference type="PROSITE" id="PS51885">
    <property type="entry name" value="NEPRILYSIN"/>
    <property type="match status" value="1"/>
</dbReference>
<evidence type="ECO:0000256" key="7">
    <source>
        <dbReference type="ARBA" id="ARBA00023049"/>
    </source>
</evidence>
<feature type="signal peptide" evidence="8">
    <location>
        <begin position="1"/>
        <end position="19"/>
    </location>
</feature>
<evidence type="ECO:0000259" key="9">
    <source>
        <dbReference type="Pfam" id="PF01431"/>
    </source>
</evidence>
<keyword evidence="3" id="KW-0645">Protease</keyword>
<evidence type="ECO:0000256" key="8">
    <source>
        <dbReference type="SAM" id="SignalP"/>
    </source>
</evidence>
<dbReference type="InterPro" id="IPR018497">
    <property type="entry name" value="Peptidase_M13_C"/>
</dbReference>
<evidence type="ECO:0000256" key="5">
    <source>
        <dbReference type="ARBA" id="ARBA00022801"/>
    </source>
</evidence>
<feature type="domain" description="Peptidase M13 N-terminal" evidence="10">
    <location>
        <begin position="37"/>
        <end position="423"/>
    </location>
</feature>
<dbReference type="PANTHER" id="PTHR11733:SF167">
    <property type="entry name" value="FI17812P1-RELATED"/>
    <property type="match status" value="1"/>
</dbReference>
<dbReference type="Gene3D" id="3.40.390.10">
    <property type="entry name" value="Collagenase (Catalytic Domain)"/>
    <property type="match status" value="1"/>
</dbReference>
<protein>
    <submittedName>
        <fullName evidence="11">Uncharacterized protein</fullName>
    </submittedName>
</protein>
<dbReference type="InterPro" id="IPR000718">
    <property type="entry name" value="Peptidase_M13"/>
</dbReference>
<dbReference type="InterPro" id="IPR042089">
    <property type="entry name" value="Peptidase_M13_dom_2"/>
</dbReference>
<dbReference type="Pfam" id="PF01431">
    <property type="entry name" value="Peptidase_M13"/>
    <property type="match status" value="1"/>
</dbReference>